<feature type="region of interest" description="Disordered" evidence="1">
    <location>
        <begin position="1"/>
        <end position="59"/>
    </location>
</feature>
<sequence length="303" mass="33398">MRALVPEKSKIRNQSYTYGSTSEKDKSLEVSREVEIENSNKKELISGKDQKKITSSSTATQMKKFDELSSKTLAIESGLGSQYMRSPLTSVPVVGEVAVTNVASKVEVKAQREQGLLTIEPTDKLNNRDPIVITELSSSQPVASDMIIFPKKKSNRKWKRSAREVLAHQQPVLVSSPIQRVLAIGKPGKKISKCVSSSPPGPQITGRIGKVKSPTKGIRQSKLSPKVEGHIPHSQKEVATQSCRRKVEGSEKSISGIIRFRQAMDDCDLSDVGCSGPFLTWNNRREGKGNVQERLDRFLANTN</sequence>
<dbReference type="PANTHER" id="PTHR33710">
    <property type="entry name" value="BNAC02G09200D PROTEIN"/>
    <property type="match status" value="1"/>
</dbReference>
<dbReference type="PANTHER" id="PTHR33710:SF71">
    <property type="entry name" value="ENDONUCLEASE_EXONUCLEASE_PHOSPHATASE DOMAIN-CONTAINING PROTEIN"/>
    <property type="match status" value="1"/>
</dbReference>
<feature type="compositionally biased region" description="Basic and acidic residues" evidence="1">
    <location>
        <begin position="22"/>
        <end position="52"/>
    </location>
</feature>
<keyword evidence="3" id="KW-1185">Reference proteome</keyword>
<reference evidence="3" key="1">
    <citation type="journal article" date="2019" name="Gigascience">
        <title>De novo genome assembly of the endangered Acer yangbiense, a plant species with extremely small populations endemic to Yunnan Province, China.</title>
        <authorList>
            <person name="Yang J."/>
            <person name="Wariss H.M."/>
            <person name="Tao L."/>
            <person name="Zhang R."/>
            <person name="Yun Q."/>
            <person name="Hollingsworth P."/>
            <person name="Dao Z."/>
            <person name="Luo G."/>
            <person name="Guo H."/>
            <person name="Ma Y."/>
            <person name="Sun W."/>
        </authorList>
    </citation>
    <scope>NUCLEOTIDE SEQUENCE [LARGE SCALE GENOMIC DNA]</scope>
    <source>
        <strain evidence="3">cv. Malutang</strain>
    </source>
</reference>
<evidence type="ECO:0000313" key="2">
    <source>
        <dbReference type="EMBL" id="TXG72490.1"/>
    </source>
</evidence>
<dbReference type="Proteomes" id="UP000323000">
    <property type="component" value="Chromosome 1"/>
</dbReference>
<dbReference type="AlphaFoldDB" id="A0A5C7IT31"/>
<comment type="caution">
    <text evidence="2">The sequence shown here is derived from an EMBL/GenBank/DDBJ whole genome shotgun (WGS) entry which is preliminary data.</text>
</comment>
<protein>
    <submittedName>
        <fullName evidence="2">Uncharacterized protein</fullName>
    </submittedName>
</protein>
<dbReference type="OrthoDB" id="10581968at2759"/>
<feature type="compositionally biased region" description="Basic and acidic residues" evidence="1">
    <location>
        <begin position="1"/>
        <end position="10"/>
    </location>
</feature>
<accession>A0A5C7IT31</accession>
<proteinExistence type="predicted"/>
<feature type="compositionally biased region" description="Polar residues" evidence="1">
    <location>
        <begin position="12"/>
        <end position="21"/>
    </location>
</feature>
<evidence type="ECO:0000256" key="1">
    <source>
        <dbReference type="SAM" id="MobiDB-lite"/>
    </source>
</evidence>
<feature type="compositionally biased region" description="Basic and acidic residues" evidence="1">
    <location>
        <begin position="225"/>
        <end position="236"/>
    </location>
</feature>
<evidence type="ECO:0000313" key="3">
    <source>
        <dbReference type="Proteomes" id="UP000323000"/>
    </source>
</evidence>
<name>A0A5C7IT31_9ROSI</name>
<dbReference type="EMBL" id="VAHF01000001">
    <property type="protein sequence ID" value="TXG72490.1"/>
    <property type="molecule type" value="Genomic_DNA"/>
</dbReference>
<organism evidence="2 3">
    <name type="scientific">Acer yangbiense</name>
    <dbReference type="NCBI Taxonomy" id="1000413"/>
    <lineage>
        <taxon>Eukaryota</taxon>
        <taxon>Viridiplantae</taxon>
        <taxon>Streptophyta</taxon>
        <taxon>Embryophyta</taxon>
        <taxon>Tracheophyta</taxon>
        <taxon>Spermatophyta</taxon>
        <taxon>Magnoliopsida</taxon>
        <taxon>eudicotyledons</taxon>
        <taxon>Gunneridae</taxon>
        <taxon>Pentapetalae</taxon>
        <taxon>rosids</taxon>
        <taxon>malvids</taxon>
        <taxon>Sapindales</taxon>
        <taxon>Sapindaceae</taxon>
        <taxon>Hippocastanoideae</taxon>
        <taxon>Acereae</taxon>
        <taxon>Acer</taxon>
    </lineage>
</organism>
<gene>
    <name evidence="2" type="ORF">EZV62_001069</name>
</gene>
<feature type="region of interest" description="Disordered" evidence="1">
    <location>
        <begin position="191"/>
        <end position="239"/>
    </location>
</feature>